<evidence type="ECO:0000259" key="1">
    <source>
        <dbReference type="Pfam" id="PF03407"/>
    </source>
</evidence>
<dbReference type="InterPro" id="IPR005069">
    <property type="entry name" value="Nucl-diP-sugar_transferase"/>
</dbReference>
<evidence type="ECO:0000313" key="2">
    <source>
        <dbReference type="EMBL" id="CAB9497767.1"/>
    </source>
</evidence>
<dbReference type="AlphaFoldDB" id="A0A9N8D7H4"/>
<dbReference type="EMBL" id="CAICTM010000025">
    <property type="protein sequence ID" value="CAB9497767.1"/>
    <property type="molecule type" value="Genomic_DNA"/>
</dbReference>
<name>A0A9N8D7H4_9STRA</name>
<organism evidence="2 3">
    <name type="scientific">Seminavis robusta</name>
    <dbReference type="NCBI Taxonomy" id="568900"/>
    <lineage>
        <taxon>Eukaryota</taxon>
        <taxon>Sar</taxon>
        <taxon>Stramenopiles</taxon>
        <taxon>Ochrophyta</taxon>
        <taxon>Bacillariophyta</taxon>
        <taxon>Bacillariophyceae</taxon>
        <taxon>Bacillariophycidae</taxon>
        <taxon>Naviculales</taxon>
        <taxon>Naviculaceae</taxon>
        <taxon>Seminavis</taxon>
    </lineage>
</organism>
<dbReference type="Pfam" id="PF03407">
    <property type="entry name" value="Nucleotid_trans"/>
    <property type="match status" value="1"/>
</dbReference>
<sequence length="377" mass="43050">MPKSVFTDSVKKTATRGRSAKPSLLRFLLVGTASLLTIARSFNATNVSSWKWLPDGRTLSMLDIESLASPTFPQAIDKSSKIKIIGFADSRYRDIAMTWYQRLSNLGYNEHTIITTDQLGADFFAHNVSSYRFEKMIVKITEGESHMRVSGKLRRERERMFAMRWHYILSQLEQGISVVLTDMDNIFNRHVNLSEFLEYDVIHAYEKTYPQNVFEKQGFVVCGGMSFIKSSPAAIRFVKLIVDGCGTFCDDQVVLNNLLLTLNITWDNTDHLPPPENRTSESILPKQSMTGIASATGHTVKVWSRDFAFRGDMYPEECPVDNWVSMPWPVQPRGISWTRQNIHVYKHRMFQQWDDHCGRISNQTATDKPMTPTALSG</sequence>
<dbReference type="GO" id="GO:0016740">
    <property type="term" value="F:transferase activity"/>
    <property type="evidence" value="ECO:0007669"/>
    <property type="project" value="UniProtKB-KW"/>
</dbReference>
<feature type="domain" description="Nucleotide-diphospho-sugar transferase" evidence="1">
    <location>
        <begin position="151"/>
        <end position="261"/>
    </location>
</feature>
<comment type="caution">
    <text evidence="2">The sequence shown here is derived from an EMBL/GenBank/DDBJ whole genome shotgun (WGS) entry which is preliminary data.</text>
</comment>
<proteinExistence type="predicted"/>
<keyword evidence="2" id="KW-0808">Transferase</keyword>
<reference evidence="2" key="1">
    <citation type="submission" date="2020-06" db="EMBL/GenBank/DDBJ databases">
        <authorList>
            <consortium name="Plant Systems Biology data submission"/>
        </authorList>
    </citation>
    <scope>NUCLEOTIDE SEQUENCE</scope>
    <source>
        <strain evidence="2">D6</strain>
    </source>
</reference>
<gene>
    <name evidence="2" type="ORF">SEMRO_25_G017100.1</name>
</gene>
<protein>
    <submittedName>
        <fullName evidence="2">Nucleotide-diphospho-sugar transferase</fullName>
    </submittedName>
</protein>
<accession>A0A9N8D7H4</accession>
<evidence type="ECO:0000313" key="3">
    <source>
        <dbReference type="Proteomes" id="UP001153069"/>
    </source>
</evidence>
<dbReference type="OrthoDB" id="46497at2759"/>
<keyword evidence="3" id="KW-1185">Reference proteome</keyword>
<dbReference type="Proteomes" id="UP001153069">
    <property type="component" value="Unassembled WGS sequence"/>
</dbReference>